<dbReference type="OrthoDB" id="8962020at2"/>
<sequence length="176" mass="19197">MNAPAAPRWPAWARRVALGVAALATAAGLAACAMPERIAPGTPAAEVLHTLGAPSARYPLPEGGERLQYTRQPAGQQVFNVDLDAQGRTLRVEQALNESLFAQRIQPNHWTKTDVLREYGPPAQIIGVHNFKGDIWVWRYADGPVWRLLYIDVDPGGTVRGYSVGDESLPDPPDPR</sequence>
<dbReference type="Proteomes" id="UP000239709">
    <property type="component" value="Chromosome"/>
</dbReference>
<evidence type="ECO:0000256" key="1">
    <source>
        <dbReference type="SAM" id="SignalP"/>
    </source>
</evidence>
<evidence type="ECO:0000313" key="2">
    <source>
        <dbReference type="EMBL" id="AVO33068.1"/>
    </source>
</evidence>
<evidence type="ECO:0000313" key="3">
    <source>
        <dbReference type="Proteomes" id="UP000239709"/>
    </source>
</evidence>
<keyword evidence="1" id="KW-0732">Signal</keyword>
<gene>
    <name evidence="2" type="ORF">C6570_01455</name>
</gene>
<feature type="chain" id="PRO_5015682512" description="Lipoprotein transmembrane" evidence="1">
    <location>
        <begin position="27"/>
        <end position="176"/>
    </location>
</feature>
<name>A0A2S0MB29_9BURK</name>
<accession>A0A2S0MB29</accession>
<proteinExistence type="predicted"/>
<keyword evidence="3" id="KW-1185">Reference proteome</keyword>
<organism evidence="2 3">
    <name type="scientific">Ottowia oryzae</name>
    <dbReference type="NCBI Taxonomy" id="2109914"/>
    <lineage>
        <taxon>Bacteria</taxon>
        <taxon>Pseudomonadati</taxon>
        <taxon>Pseudomonadota</taxon>
        <taxon>Betaproteobacteria</taxon>
        <taxon>Burkholderiales</taxon>
        <taxon>Comamonadaceae</taxon>
        <taxon>Ottowia</taxon>
    </lineage>
</organism>
<dbReference type="AlphaFoldDB" id="A0A2S0MB29"/>
<dbReference type="EMBL" id="CP027666">
    <property type="protein sequence ID" value="AVO33068.1"/>
    <property type="molecule type" value="Genomic_DNA"/>
</dbReference>
<feature type="signal peptide" evidence="1">
    <location>
        <begin position="1"/>
        <end position="26"/>
    </location>
</feature>
<reference evidence="2 3" key="1">
    <citation type="submission" date="2018-03" db="EMBL/GenBank/DDBJ databases">
        <title>Genome sequencing of Ottowia sp.</title>
        <authorList>
            <person name="Kim S.-J."/>
            <person name="Heo J."/>
            <person name="Kwon S.-W."/>
        </authorList>
    </citation>
    <scope>NUCLEOTIDE SEQUENCE [LARGE SCALE GENOMIC DNA]</scope>
    <source>
        <strain evidence="2 3">KADR8-3</strain>
    </source>
</reference>
<dbReference type="RefSeq" id="WP_106701401.1">
    <property type="nucleotide sequence ID" value="NZ_CP027666.1"/>
</dbReference>
<protein>
    <recommendedName>
        <fullName evidence="4">Lipoprotein transmembrane</fullName>
    </recommendedName>
</protein>
<evidence type="ECO:0008006" key="4">
    <source>
        <dbReference type="Google" id="ProtNLM"/>
    </source>
</evidence>
<dbReference type="KEGG" id="otk:C6570_01455"/>